<accession>A0A2P2QHS6</accession>
<proteinExistence type="predicted"/>
<name>A0A2P2QHS6_RHIMU</name>
<dbReference type="AlphaFoldDB" id="A0A2P2QHS6"/>
<protein>
    <submittedName>
        <fullName evidence="1">Uncharacterized protein</fullName>
    </submittedName>
</protein>
<evidence type="ECO:0000313" key="1">
    <source>
        <dbReference type="EMBL" id="MBX66560.1"/>
    </source>
</evidence>
<organism evidence="1">
    <name type="scientific">Rhizophora mucronata</name>
    <name type="common">Asiatic mangrove</name>
    <dbReference type="NCBI Taxonomy" id="61149"/>
    <lineage>
        <taxon>Eukaryota</taxon>
        <taxon>Viridiplantae</taxon>
        <taxon>Streptophyta</taxon>
        <taxon>Embryophyta</taxon>
        <taxon>Tracheophyta</taxon>
        <taxon>Spermatophyta</taxon>
        <taxon>Magnoliopsida</taxon>
        <taxon>eudicotyledons</taxon>
        <taxon>Gunneridae</taxon>
        <taxon>Pentapetalae</taxon>
        <taxon>rosids</taxon>
        <taxon>fabids</taxon>
        <taxon>Malpighiales</taxon>
        <taxon>Rhizophoraceae</taxon>
        <taxon>Rhizophora</taxon>
    </lineage>
</organism>
<reference evidence="1" key="1">
    <citation type="submission" date="2018-02" db="EMBL/GenBank/DDBJ databases">
        <title>Rhizophora mucronata_Transcriptome.</title>
        <authorList>
            <person name="Meera S.P."/>
            <person name="Sreeshan A."/>
            <person name="Augustine A."/>
        </authorList>
    </citation>
    <scope>NUCLEOTIDE SEQUENCE</scope>
    <source>
        <tissue evidence="1">Leaf</tissue>
    </source>
</reference>
<dbReference type="EMBL" id="GGEC01086076">
    <property type="protein sequence ID" value="MBX66560.1"/>
    <property type="molecule type" value="Transcribed_RNA"/>
</dbReference>
<sequence>MYFDFLIIFLFNQCTKLTV</sequence>